<reference evidence="3 4" key="1">
    <citation type="journal article" date="2023" name="Plants (Basel)">
        <title>Bridging the Gap: Combining Genomics and Transcriptomics Approaches to Understand Stylosanthes scabra, an Orphan Legume from the Brazilian Caatinga.</title>
        <authorList>
            <person name="Ferreira-Neto J.R.C."/>
            <person name="da Silva M.D."/>
            <person name="Binneck E."/>
            <person name="de Melo N.F."/>
            <person name="da Silva R.H."/>
            <person name="de Melo A.L.T.M."/>
            <person name="Pandolfi V."/>
            <person name="Bustamante F.O."/>
            <person name="Brasileiro-Vidal A.C."/>
            <person name="Benko-Iseppon A.M."/>
        </authorList>
    </citation>
    <scope>NUCLEOTIDE SEQUENCE [LARGE SCALE GENOMIC DNA]</scope>
    <source>
        <tissue evidence="3">Leaves</tissue>
    </source>
</reference>
<dbReference type="EMBL" id="JASCZI010062309">
    <property type="protein sequence ID" value="MED6140346.1"/>
    <property type="molecule type" value="Genomic_DNA"/>
</dbReference>
<evidence type="ECO:0000313" key="3">
    <source>
        <dbReference type="EMBL" id="MED6140346.1"/>
    </source>
</evidence>
<feature type="compositionally biased region" description="Basic and acidic residues" evidence="1">
    <location>
        <begin position="273"/>
        <end position="282"/>
    </location>
</feature>
<name>A0ABU6SV77_9FABA</name>
<comment type="caution">
    <text evidence="3">The sequence shown here is derived from an EMBL/GenBank/DDBJ whole genome shotgun (WGS) entry which is preliminary data.</text>
</comment>
<dbReference type="Proteomes" id="UP001341840">
    <property type="component" value="Unassembled WGS sequence"/>
</dbReference>
<feature type="domain" description="Putative plant transposon protein" evidence="2">
    <location>
        <begin position="63"/>
        <end position="253"/>
    </location>
</feature>
<dbReference type="Pfam" id="PF20167">
    <property type="entry name" value="Transposase_32"/>
    <property type="match status" value="1"/>
</dbReference>
<feature type="region of interest" description="Disordered" evidence="1">
    <location>
        <begin position="258"/>
        <end position="307"/>
    </location>
</feature>
<organism evidence="3 4">
    <name type="scientific">Stylosanthes scabra</name>
    <dbReference type="NCBI Taxonomy" id="79078"/>
    <lineage>
        <taxon>Eukaryota</taxon>
        <taxon>Viridiplantae</taxon>
        <taxon>Streptophyta</taxon>
        <taxon>Embryophyta</taxon>
        <taxon>Tracheophyta</taxon>
        <taxon>Spermatophyta</taxon>
        <taxon>Magnoliopsida</taxon>
        <taxon>eudicotyledons</taxon>
        <taxon>Gunneridae</taxon>
        <taxon>Pentapetalae</taxon>
        <taxon>rosids</taxon>
        <taxon>fabids</taxon>
        <taxon>Fabales</taxon>
        <taxon>Fabaceae</taxon>
        <taxon>Papilionoideae</taxon>
        <taxon>50 kb inversion clade</taxon>
        <taxon>dalbergioids sensu lato</taxon>
        <taxon>Dalbergieae</taxon>
        <taxon>Pterocarpus clade</taxon>
        <taxon>Stylosanthes</taxon>
    </lineage>
</organism>
<feature type="compositionally biased region" description="Low complexity" evidence="1">
    <location>
        <begin position="292"/>
        <end position="307"/>
    </location>
</feature>
<evidence type="ECO:0000259" key="2">
    <source>
        <dbReference type="Pfam" id="PF20167"/>
    </source>
</evidence>
<sequence>MAGLLKKKKGKAIASTSEAPRFKTLYHESHFNKFFAARKVIPEIRIKIDDDVLTPISAQINLRKWQRLTKLFLTIGYSLVREFYANAWMLEEQKNQPLTYTTQIKGTEINFSPESIHRVLKLRDTPLPNAASYHDRKANNNLRLDEVLACLCVEGAQWVRHPDGRPHYLRRNDLQPMARRWYEFVCRSIMPTTNRSEVNVERAVLIHAIIIGEDIQVDEIIAEQMYKFVNKTNTQSKLPFPSMIGLLCKKAKVTIPGDTLIPQEDPLDGVAMGRERGPREPRQYQQVEEEAPQQQPQQFQPQQNLPPYFMASFKQHNGNNAAAL</sequence>
<proteinExistence type="predicted"/>
<protein>
    <recommendedName>
        <fullName evidence="2">Putative plant transposon protein domain-containing protein</fullName>
    </recommendedName>
</protein>
<accession>A0ABU6SV77</accession>
<evidence type="ECO:0000313" key="4">
    <source>
        <dbReference type="Proteomes" id="UP001341840"/>
    </source>
</evidence>
<gene>
    <name evidence="3" type="ORF">PIB30_092290</name>
</gene>
<keyword evidence="4" id="KW-1185">Reference proteome</keyword>
<dbReference type="InterPro" id="IPR046796">
    <property type="entry name" value="Transposase_32_dom"/>
</dbReference>
<evidence type="ECO:0000256" key="1">
    <source>
        <dbReference type="SAM" id="MobiDB-lite"/>
    </source>
</evidence>